<dbReference type="GO" id="GO:0005737">
    <property type="term" value="C:cytoplasm"/>
    <property type="evidence" value="ECO:0007669"/>
    <property type="project" value="UniProtKB-SubCell"/>
</dbReference>
<dbReference type="Gene3D" id="3.40.50.620">
    <property type="entry name" value="HUPs"/>
    <property type="match status" value="1"/>
</dbReference>
<evidence type="ECO:0000259" key="6">
    <source>
        <dbReference type="Pfam" id="PF00582"/>
    </source>
</evidence>
<dbReference type="Pfam" id="PF00582">
    <property type="entry name" value="Usp"/>
    <property type="match status" value="1"/>
</dbReference>
<gene>
    <name evidence="7" type="ORF">Q4490_01130</name>
</gene>
<proteinExistence type="inferred from homology"/>
<evidence type="ECO:0000313" key="7">
    <source>
        <dbReference type="EMBL" id="MDO6452155.1"/>
    </source>
</evidence>
<dbReference type="InterPro" id="IPR006015">
    <property type="entry name" value="Universal_stress_UspA"/>
</dbReference>
<sequence length="146" mass="15766">MGVYSNILLAVDLSDESDQLIEKTRAIARNNDATVTVLHVIEPLSFAYGGDVPMDLTTVQDQLNEHARNNLAAFTKKLDFPVADQMVLVGHTETEIHRIAEAKNCDLIVVGSHGRHGLALLLGSTANSVLHGAPCDVLAIRIEVTD</sequence>
<dbReference type="InterPro" id="IPR014729">
    <property type="entry name" value="Rossmann-like_a/b/a_fold"/>
</dbReference>
<evidence type="ECO:0000256" key="5">
    <source>
        <dbReference type="PIRNR" id="PIRNR006276"/>
    </source>
</evidence>
<comment type="caution">
    <text evidence="7">The sequence shown here is derived from an EMBL/GenBank/DDBJ whole genome shotgun (WGS) entry which is preliminary data.</text>
</comment>
<dbReference type="RefSeq" id="WP_303548149.1">
    <property type="nucleotide sequence ID" value="NZ_JAUOPG010000001.1"/>
</dbReference>
<comment type="subcellular location">
    <subcellularLocation>
        <location evidence="1 5">Cytoplasm</location>
    </subcellularLocation>
</comment>
<dbReference type="PRINTS" id="PR01438">
    <property type="entry name" value="UNVRSLSTRESS"/>
</dbReference>
<evidence type="ECO:0000256" key="3">
    <source>
        <dbReference type="ARBA" id="ARBA00011738"/>
    </source>
</evidence>
<dbReference type="InterPro" id="IPR006016">
    <property type="entry name" value="UspA"/>
</dbReference>
<evidence type="ECO:0000313" key="8">
    <source>
        <dbReference type="Proteomes" id="UP001169862"/>
    </source>
</evidence>
<reference evidence="7" key="1">
    <citation type="submission" date="2023-07" db="EMBL/GenBank/DDBJ databases">
        <title>Genome content predicts the carbon catabolic preferences of heterotrophic bacteria.</title>
        <authorList>
            <person name="Gralka M."/>
        </authorList>
    </citation>
    <scope>NUCLEOTIDE SEQUENCE</scope>
    <source>
        <strain evidence="7">I2M16</strain>
    </source>
</reference>
<dbReference type="Proteomes" id="UP001169862">
    <property type="component" value="Unassembled WGS sequence"/>
</dbReference>
<dbReference type="PANTHER" id="PTHR46268">
    <property type="entry name" value="STRESS RESPONSE PROTEIN NHAX"/>
    <property type="match status" value="1"/>
</dbReference>
<evidence type="ECO:0000256" key="2">
    <source>
        <dbReference type="ARBA" id="ARBA00008791"/>
    </source>
</evidence>
<dbReference type="SUPFAM" id="SSF52402">
    <property type="entry name" value="Adenine nucleotide alpha hydrolases-like"/>
    <property type="match status" value="1"/>
</dbReference>
<evidence type="ECO:0000256" key="1">
    <source>
        <dbReference type="ARBA" id="ARBA00004496"/>
    </source>
</evidence>
<feature type="domain" description="UspA" evidence="6">
    <location>
        <begin position="4"/>
        <end position="141"/>
    </location>
</feature>
<dbReference type="PANTHER" id="PTHR46268:SF23">
    <property type="entry name" value="UNIVERSAL STRESS PROTEIN A-RELATED"/>
    <property type="match status" value="1"/>
</dbReference>
<dbReference type="PIRSF" id="PIRSF006276">
    <property type="entry name" value="UspA"/>
    <property type="match status" value="1"/>
</dbReference>
<comment type="subunit">
    <text evidence="3">Homodimer.</text>
</comment>
<protein>
    <recommendedName>
        <fullName evidence="5">Universal stress protein</fullName>
    </recommendedName>
</protein>
<comment type="similarity">
    <text evidence="2 5">Belongs to the universal stress protein A family.</text>
</comment>
<organism evidence="7 8">
    <name type="scientific">Neptunomonas phycophila</name>
    <dbReference type="NCBI Taxonomy" id="1572645"/>
    <lineage>
        <taxon>Bacteria</taxon>
        <taxon>Pseudomonadati</taxon>
        <taxon>Pseudomonadota</taxon>
        <taxon>Gammaproteobacteria</taxon>
        <taxon>Oceanospirillales</taxon>
        <taxon>Oceanospirillaceae</taxon>
        <taxon>Neptunomonas</taxon>
    </lineage>
</organism>
<dbReference type="EMBL" id="JAUOPG010000001">
    <property type="protein sequence ID" value="MDO6452155.1"/>
    <property type="molecule type" value="Genomic_DNA"/>
</dbReference>
<evidence type="ECO:0000256" key="4">
    <source>
        <dbReference type="ARBA" id="ARBA00022490"/>
    </source>
</evidence>
<dbReference type="AlphaFoldDB" id="A0AAW7XDF1"/>
<accession>A0AAW7XDF1</accession>
<name>A0AAW7XDF1_9GAMM</name>
<keyword evidence="4 5" id="KW-0963">Cytoplasm</keyword>